<feature type="region of interest" description="Disordered" evidence="1">
    <location>
        <begin position="767"/>
        <end position="807"/>
    </location>
</feature>
<gene>
    <name evidence="2" type="ORF">F4561_002235</name>
</gene>
<dbReference type="AlphaFoldDB" id="A0A7W7RGF0"/>
<dbReference type="Pfam" id="PF13148">
    <property type="entry name" value="DUF3987"/>
    <property type="match status" value="1"/>
</dbReference>
<dbReference type="RefSeq" id="WP_184577548.1">
    <property type="nucleotide sequence ID" value="NZ_JACHJT010000001.1"/>
</dbReference>
<feature type="compositionally biased region" description="Polar residues" evidence="1">
    <location>
        <begin position="275"/>
        <end position="286"/>
    </location>
</feature>
<dbReference type="Proteomes" id="UP000523007">
    <property type="component" value="Unassembled WGS sequence"/>
</dbReference>
<feature type="compositionally biased region" description="Basic and acidic residues" evidence="1">
    <location>
        <begin position="264"/>
        <end position="274"/>
    </location>
</feature>
<dbReference type="CDD" id="cd01029">
    <property type="entry name" value="TOPRIM_primases"/>
    <property type="match status" value="1"/>
</dbReference>
<dbReference type="EMBL" id="JACHJT010000001">
    <property type="protein sequence ID" value="MBB4931415.1"/>
    <property type="molecule type" value="Genomic_DNA"/>
</dbReference>
<dbReference type="InterPro" id="IPR025048">
    <property type="entry name" value="DUF3987"/>
</dbReference>
<feature type="compositionally biased region" description="Low complexity" evidence="1">
    <location>
        <begin position="287"/>
        <end position="298"/>
    </location>
</feature>
<sequence>MNSLERVRQALEEHDCNPRGNGQISARCPAHDDSAPSLSVGYEKGQALINCHVGCETQAVIDELGLPWNALFDEDAESKPECDNQYHRGLWRTERPRVSYPYTDEHGQVLYYQRRFACPRCGDPKVFIPYNPTSKSNGLPKGVRVLYRLPEVLAAAAEGRTVYLPEGEKDCDRLAELGHVATTAANGAEVRWEQSYTDALKGADIVVIADNDPAGLKRVRAIERVLGKAGRSVRVVRSPLAKKGADVSDHLDAGLDLGALTPLETRDPPPEASHKSQNSDSGPTDPNNGFSGSQNQGGPAFEPPIPVTAPPLPEFPTERLGRLAPWVAVISESRNVAEDVAAFSALAVISAAIGGRRRVLVKEGWTEMVCLYLLALADSSARKTPALAVAQRPLMEAGAELRTQQSAEITEHNEAIDLAVARYERAKQSASKPKPGEEAEADLAAAREAMLKAGERKNPPHLMAGGDSTMEYLTKTMAEQGGRIAVLGSEATLWKHAAGMYSTGQANIGPLLEGYTGEPYDAGRVSRGALHMPHTAVTLGLIIQPGMVEGLSKQNPDFRESGFLNRFLFALAPAMPPDTFDAPAAPQALLKAFDAQIGDLVHRVWMEETVSTLHLTDAARKVFAGFYNDIQQRRAEGGDLHDITEWSGKLCGQIVRIAACLTLYDDTAATEIDEKIMANAIALADYLIAHARRTLELMDAKTQGGRKPLLDTLAWLAKNTSPGETVSIRQIWRGLNGRAWARDAEMVKSLVMELEELGWLAEVVVEQPSGKRGRKPSPRFEMHPWIHDPPEKASHKSQNTAQAGADS</sequence>
<dbReference type="Gene3D" id="3.40.1360.10">
    <property type="match status" value="1"/>
</dbReference>
<dbReference type="InterPro" id="IPR034154">
    <property type="entry name" value="TOPRIM_DnaG/twinkle"/>
</dbReference>
<organism evidence="2 3">
    <name type="scientific">Lipingzhangella halophila</name>
    <dbReference type="NCBI Taxonomy" id="1783352"/>
    <lineage>
        <taxon>Bacteria</taxon>
        <taxon>Bacillati</taxon>
        <taxon>Actinomycetota</taxon>
        <taxon>Actinomycetes</taxon>
        <taxon>Streptosporangiales</taxon>
        <taxon>Nocardiopsidaceae</taxon>
        <taxon>Lipingzhangella</taxon>
    </lineage>
</organism>
<feature type="compositionally biased region" description="Pro residues" evidence="1">
    <location>
        <begin position="301"/>
        <end position="311"/>
    </location>
</feature>
<evidence type="ECO:0008006" key="4">
    <source>
        <dbReference type="Google" id="ProtNLM"/>
    </source>
</evidence>
<comment type="caution">
    <text evidence="2">The sequence shown here is derived from an EMBL/GenBank/DDBJ whole genome shotgun (WGS) entry which is preliminary data.</text>
</comment>
<evidence type="ECO:0000313" key="3">
    <source>
        <dbReference type="Proteomes" id="UP000523007"/>
    </source>
</evidence>
<evidence type="ECO:0000256" key="1">
    <source>
        <dbReference type="SAM" id="MobiDB-lite"/>
    </source>
</evidence>
<evidence type="ECO:0000313" key="2">
    <source>
        <dbReference type="EMBL" id="MBB4931415.1"/>
    </source>
</evidence>
<name>A0A7W7RGF0_9ACTN</name>
<feature type="region of interest" description="Disordered" evidence="1">
    <location>
        <begin position="260"/>
        <end position="311"/>
    </location>
</feature>
<protein>
    <recommendedName>
        <fullName evidence="4">Toprim domain-containing protein</fullName>
    </recommendedName>
</protein>
<proteinExistence type="predicted"/>
<feature type="compositionally biased region" description="Polar residues" evidence="1">
    <location>
        <begin position="796"/>
        <end position="807"/>
    </location>
</feature>
<dbReference type="SUPFAM" id="SSF56731">
    <property type="entry name" value="DNA primase core"/>
    <property type="match status" value="1"/>
</dbReference>
<feature type="compositionally biased region" description="Basic and acidic residues" evidence="1">
    <location>
        <begin position="778"/>
        <end position="794"/>
    </location>
</feature>
<keyword evidence="3" id="KW-1185">Reference proteome</keyword>
<accession>A0A7W7RGF0</accession>
<reference evidence="2 3" key="1">
    <citation type="submission" date="2020-08" db="EMBL/GenBank/DDBJ databases">
        <title>Sequencing the genomes of 1000 actinobacteria strains.</title>
        <authorList>
            <person name="Klenk H.-P."/>
        </authorList>
    </citation>
    <scope>NUCLEOTIDE SEQUENCE [LARGE SCALE GENOMIC DNA]</scope>
    <source>
        <strain evidence="2 3">DSM 102030</strain>
    </source>
</reference>